<dbReference type="AlphaFoldDB" id="A0A9N9JFI6"/>
<keyword evidence="3" id="KW-1185">Reference proteome</keyword>
<organism evidence="2 3">
    <name type="scientific">Racocetra fulgida</name>
    <dbReference type="NCBI Taxonomy" id="60492"/>
    <lineage>
        <taxon>Eukaryota</taxon>
        <taxon>Fungi</taxon>
        <taxon>Fungi incertae sedis</taxon>
        <taxon>Mucoromycota</taxon>
        <taxon>Glomeromycotina</taxon>
        <taxon>Glomeromycetes</taxon>
        <taxon>Diversisporales</taxon>
        <taxon>Gigasporaceae</taxon>
        <taxon>Racocetra</taxon>
    </lineage>
</organism>
<evidence type="ECO:0000313" key="2">
    <source>
        <dbReference type="EMBL" id="CAG8776660.1"/>
    </source>
</evidence>
<reference evidence="2" key="1">
    <citation type="submission" date="2021-06" db="EMBL/GenBank/DDBJ databases">
        <authorList>
            <person name="Kallberg Y."/>
            <person name="Tangrot J."/>
            <person name="Rosling A."/>
        </authorList>
    </citation>
    <scope>NUCLEOTIDE SEQUENCE</scope>
    <source>
        <strain evidence="2">IN212</strain>
    </source>
</reference>
<accession>A0A9N9JFI6</accession>
<gene>
    <name evidence="2" type="ORF">RFULGI_LOCUS15477</name>
</gene>
<name>A0A9N9JFI6_9GLOM</name>
<feature type="region of interest" description="Disordered" evidence="1">
    <location>
        <begin position="69"/>
        <end position="100"/>
    </location>
</feature>
<feature type="non-terminal residue" evidence="2">
    <location>
        <position position="1"/>
    </location>
</feature>
<proteinExistence type="predicted"/>
<evidence type="ECO:0000313" key="3">
    <source>
        <dbReference type="Proteomes" id="UP000789396"/>
    </source>
</evidence>
<protein>
    <submittedName>
        <fullName evidence="2">1550_t:CDS:1</fullName>
    </submittedName>
</protein>
<comment type="caution">
    <text evidence="2">The sequence shown here is derived from an EMBL/GenBank/DDBJ whole genome shotgun (WGS) entry which is preliminary data.</text>
</comment>
<dbReference type="Proteomes" id="UP000789396">
    <property type="component" value="Unassembled WGS sequence"/>
</dbReference>
<sequence>KRGEAWETKQFPKLRRPVLLLKVMSKKLKLKPLTNTERSQLLRAQQTHHGNLLKKWEEARQIIGKITSHLGKPRARKYYPNRPATSTERNRKRRRKEKFQRELAKISQQEFYYCNKCDHARKHDNANTTQKPNATKHYF</sequence>
<evidence type="ECO:0000256" key="1">
    <source>
        <dbReference type="SAM" id="MobiDB-lite"/>
    </source>
</evidence>
<dbReference type="EMBL" id="CAJVPZ010049890">
    <property type="protein sequence ID" value="CAG8776660.1"/>
    <property type="molecule type" value="Genomic_DNA"/>
</dbReference>